<feature type="domain" description="PAS" evidence="8">
    <location>
        <begin position="366"/>
        <end position="412"/>
    </location>
</feature>
<evidence type="ECO:0000256" key="6">
    <source>
        <dbReference type="ARBA" id="ARBA00040849"/>
    </source>
</evidence>
<feature type="compositionally biased region" description="Basic and acidic residues" evidence="7">
    <location>
        <begin position="173"/>
        <end position="186"/>
    </location>
</feature>
<dbReference type="InterPro" id="IPR013655">
    <property type="entry name" value="PAS_fold_3"/>
</dbReference>
<accession>A0A8D8UHY8</accession>
<dbReference type="EMBL" id="HBUF01511900">
    <property type="protein sequence ID" value="CAG6746849.1"/>
    <property type="molecule type" value="Transcribed_RNA"/>
</dbReference>
<protein>
    <recommendedName>
        <fullName evidence="6">Period circadian protein</fullName>
    </recommendedName>
</protein>
<feature type="compositionally biased region" description="Polar residues" evidence="7">
    <location>
        <begin position="994"/>
        <end position="1008"/>
    </location>
</feature>
<feature type="region of interest" description="Disordered" evidence="7">
    <location>
        <begin position="994"/>
        <end position="1058"/>
    </location>
</feature>
<feature type="compositionally biased region" description="Polar residues" evidence="7">
    <location>
        <begin position="725"/>
        <end position="738"/>
    </location>
</feature>
<feature type="domain" description="PAS" evidence="8">
    <location>
        <begin position="205"/>
        <end position="254"/>
    </location>
</feature>
<feature type="region of interest" description="Disordered" evidence="7">
    <location>
        <begin position="566"/>
        <end position="646"/>
    </location>
</feature>
<feature type="compositionally biased region" description="Polar residues" evidence="7">
    <location>
        <begin position="22"/>
        <end position="44"/>
    </location>
</feature>
<dbReference type="Pfam" id="PF00989">
    <property type="entry name" value="PAS"/>
    <property type="match status" value="1"/>
</dbReference>
<dbReference type="EMBL" id="HBUF01343101">
    <property type="protein sequence ID" value="CAG6706254.1"/>
    <property type="molecule type" value="Transcribed_RNA"/>
</dbReference>
<feature type="compositionally biased region" description="Low complexity" evidence="7">
    <location>
        <begin position="45"/>
        <end position="73"/>
    </location>
</feature>
<feature type="compositionally biased region" description="Basic and acidic residues" evidence="7">
    <location>
        <begin position="610"/>
        <end position="626"/>
    </location>
</feature>
<dbReference type="InterPro" id="IPR035965">
    <property type="entry name" value="PAS-like_dom_sf"/>
</dbReference>
<dbReference type="GO" id="GO:0000976">
    <property type="term" value="F:transcription cis-regulatory region binding"/>
    <property type="evidence" value="ECO:0007669"/>
    <property type="project" value="TreeGrafter"/>
</dbReference>
<feature type="compositionally biased region" description="Polar residues" evidence="7">
    <location>
        <begin position="576"/>
        <end position="593"/>
    </location>
</feature>
<dbReference type="EMBL" id="HBUF01511899">
    <property type="protein sequence ID" value="CAG6746847.1"/>
    <property type="molecule type" value="Transcribed_RNA"/>
</dbReference>
<dbReference type="GO" id="GO:0005634">
    <property type="term" value="C:nucleus"/>
    <property type="evidence" value="ECO:0007669"/>
    <property type="project" value="UniProtKB-SubCell"/>
</dbReference>
<dbReference type="InterPro" id="IPR013767">
    <property type="entry name" value="PAS_fold"/>
</dbReference>
<dbReference type="EMBL" id="HBUF01235209">
    <property type="protein sequence ID" value="CAG6674945.1"/>
    <property type="molecule type" value="Transcribed_RNA"/>
</dbReference>
<dbReference type="EMBL" id="HBUF01343100">
    <property type="protein sequence ID" value="CAG6706253.1"/>
    <property type="molecule type" value="Transcribed_RNA"/>
</dbReference>
<keyword evidence="4" id="KW-0090">Biological rhythms</keyword>
<feature type="region of interest" description="Disordered" evidence="7">
    <location>
        <begin position="832"/>
        <end position="913"/>
    </location>
</feature>
<keyword evidence="3" id="KW-0677">Repeat</keyword>
<dbReference type="CDD" id="cd00130">
    <property type="entry name" value="PAS"/>
    <property type="match status" value="2"/>
</dbReference>
<dbReference type="GO" id="GO:0000122">
    <property type="term" value="P:negative regulation of transcription by RNA polymerase II"/>
    <property type="evidence" value="ECO:0007669"/>
    <property type="project" value="TreeGrafter"/>
</dbReference>
<feature type="compositionally biased region" description="Polar residues" evidence="7">
    <location>
        <begin position="846"/>
        <end position="882"/>
    </location>
</feature>
<dbReference type="SUPFAM" id="SSF55785">
    <property type="entry name" value="PYP-like sensor domain (PAS domain)"/>
    <property type="match status" value="2"/>
</dbReference>
<keyword evidence="5" id="KW-0539">Nucleus</keyword>
<keyword evidence="2" id="KW-0597">Phosphoprotein</keyword>
<evidence type="ECO:0000256" key="3">
    <source>
        <dbReference type="ARBA" id="ARBA00022737"/>
    </source>
</evidence>
<dbReference type="PANTHER" id="PTHR11269">
    <property type="entry name" value="PERIOD CIRCADIAN PROTEIN"/>
    <property type="match status" value="1"/>
</dbReference>
<feature type="compositionally biased region" description="Polar residues" evidence="7">
    <location>
        <begin position="108"/>
        <end position="136"/>
    </location>
</feature>
<evidence type="ECO:0000256" key="4">
    <source>
        <dbReference type="ARBA" id="ARBA00023108"/>
    </source>
</evidence>
<evidence type="ECO:0000313" key="9">
    <source>
        <dbReference type="EMBL" id="CAG6706254.1"/>
    </source>
</evidence>
<evidence type="ECO:0000256" key="2">
    <source>
        <dbReference type="ARBA" id="ARBA00022553"/>
    </source>
</evidence>
<dbReference type="Gene3D" id="3.30.450.20">
    <property type="entry name" value="PAS domain"/>
    <property type="match status" value="2"/>
</dbReference>
<evidence type="ECO:0000259" key="8">
    <source>
        <dbReference type="PROSITE" id="PS50112"/>
    </source>
</evidence>
<feature type="region of interest" description="Disordered" evidence="7">
    <location>
        <begin position="683"/>
        <end position="738"/>
    </location>
</feature>
<dbReference type="GO" id="GO:0043153">
    <property type="term" value="P:entrainment of circadian clock by photoperiod"/>
    <property type="evidence" value="ECO:0007669"/>
    <property type="project" value="TreeGrafter"/>
</dbReference>
<dbReference type="InterPro" id="IPR000014">
    <property type="entry name" value="PAS"/>
</dbReference>
<dbReference type="PANTHER" id="PTHR11269:SF16">
    <property type="entry name" value="PERIOD CIRCADIAN PROTEIN"/>
    <property type="match status" value="1"/>
</dbReference>
<dbReference type="EMBL" id="HBUF01235210">
    <property type="protein sequence ID" value="CAG6674947.1"/>
    <property type="molecule type" value="Transcribed_RNA"/>
</dbReference>
<sequence>MSPDQDQDTMSNMQESNEKNKSTITMQEETSTTITKDSGYSTSCNSQSQRSGSFKSKSYSNSASSGESSASYRNDNTRQELANKETANQDKMKSTRRHKKKKKMPTSTENVCSHSEQTSTPMETNEQQSCENTGKLSISEPIKEENENECKNHANKPKPEPPPVSPPSVRETAGAEEKEPVPKEVEADPVPTNNKEFNAIVSMKDGVVLYCTSNLTDVLGFPADMWLGRSFIDFVHMNDRATFASFVASCVTTPDDEERQQASVSNVLFPTNKNKTKKNSVYCCLRHYKSLFKGGYGITERRVNYIPCQLIFNFKEIPVELSDSGMQQGMFLIITARAVHSIYKVPDEKIVNSEKVFIKHNNLCQISYVNDEILPKFGYLPHRTIGRSIFNFYHPEDLPYIKKIYSDLLKNNSNSKQKITSKPIRFRCQNGYFAMVETEWSTFINPWTGKLEFITGHHTVVQGPHQLDVCTIVEVQEPYMLSDEKLKHCNMIQDEIHNMLDKPVIEHVAESKSKISQEPKGLSSFMESLIKNTITTTPSCSNQNEIKIEVAPTENISERDSVMLGEISPHHDYSDGKSSSETPPSYNQLNYDDNIQRFFESKPKTSPSHSKSDETNKTSDKTKLSESSETSGDSESFTKDASRKQNYHLKLTEESLIKHNADMEKKMVQKHKEQKLNTKYNKNKQMQEDSLGAHGVKRSGSHSWENEPFKSAKQNHHHGDRNYSGDCTTRTSRHPNTSNCVSTTSINLWPPFNVNMNPLISTTNTLTPSTLVPYLYIPSETPKLGTNLSSTSMPSMPGIPYVSPFVYPLPLPMYSPMLPFYSALPLNNLTPQPSTSNVHSRLPDIQPTQPSTSNTQPSIENPVSSFDNSFTGDDSSYQSSMYSLLRTDDSSPEEDNTKTVKKPPPQTFKKTHMEHNAKLGIGIVRMFPKNKEQLQYQLAERKLNEVLSKDLIALNKLNQPDLVNVQLSQLYSELELEGIRRLKFEDGFTSSDGLESFGNTSSDENSSGKPPPIKKKIVNYDNLSRLFEENAPMPPPDVEKNNSSGDERGVVKSPAVLC</sequence>
<dbReference type="PROSITE" id="PS50112">
    <property type="entry name" value="PAS"/>
    <property type="match status" value="2"/>
</dbReference>
<dbReference type="AlphaFoldDB" id="A0A8D8UHY8"/>
<feature type="compositionally biased region" description="Basic residues" evidence="7">
    <location>
        <begin position="94"/>
        <end position="104"/>
    </location>
</feature>
<evidence type="ECO:0000256" key="7">
    <source>
        <dbReference type="SAM" id="MobiDB-lite"/>
    </source>
</evidence>
<feature type="compositionally biased region" description="Basic and acidic residues" evidence="7">
    <location>
        <begin position="1037"/>
        <end position="1050"/>
    </location>
</feature>
<dbReference type="EMBL" id="HBUF01343099">
    <property type="protein sequence ID" value="CAG6706252.1"/>
    <property type="molecule type" value="Transcribed_RNA"/>
</dbReference>
<name>A0A8D8UHY8_9HEMI</name>
<reference evidence="9" key="1">
    <citation type="submission" date="2021-05" db="EMBL/GenBank/DDBJ databases">
        <authorList>
            <person name="Alioto T."/>
            <person name="Alioto T."/>
            <person name="Gomez Garrido J."/>
        </authorList>
    </citation>
    <scope>NUCLEOTIDE SEQUENCE</scope>
</reference>
<dbReference type="Pfam" id="PF08447">
    <property type="entry name" value="PAS_3"/>
    <property type="match status" value="1"/>
</dbReference>
<dbReference type="InterPro" id="IPR050760">
    <property type="entry name" value="Period_circadian_regulator"/>
</dbReference>
<dbReference type="SMART" id="SM00091">
    <property type="entry name" value="PAS"/>
    <property type="match status" value="2"/>
</dbReference>
<dbReference type="EMBL" id="HBUF01165469">
    <property type="protein sequence ID" value="CAG6651081.1"/>
    <property type="molecule type" value="Transcribed_RNA"/>
</dbReference>
<organism evidence="9">
    <name type="scientific">Cacopsylla melanoneura</name>
    <dbReference type="NCBI Taxonomy" id="428564"/>
    <lineage>
        <taxon>Eukaryota</taxon>
        <taxon>Metazoa</taxon>
        <taxon>Ecdysozoa</taxon>
        <taxon>Arthropoda</taxon>
        <taxon>Hexapoda</taxon>
        <taxon>Insecta</taxon>
        <taxon>Pterygota</taxon>
        <taxon>Neoptera</taxon>
        <taxon>Paraneoptera</taxon>
        <taxon>Hemiptera</taxon>
        <taxon>Sternorrhyncha</taxon>
        <taxon>Psylloidea</taxon>
        <taxon>Psyllidae</taxon>
        <taxon>Psyllinae</taxon>
        <taxon>Cacopsylla</taxon>
    </lineage>
</organism>
<proteinExistence type="predicted"/>
<evidence type="ECO:0000256" key="1">
    <source>
        <dbReference type="ARBA" id="ARBA00004123"/>
    </source>
</evidence>
<feature type="region of interest" description="Disordered" evidence="7">
    <location>
        <begin position="1"/>
        <end position="190"/>
    </location>
</feature>
<dbReference type="GO" id="GO:0032922">
    <property type="term" value="P:circadian regulation of gene expression"/>
    <property type="evidence" value="ECO:0007669"/>
    <property type="project" value="TreeGrafter"/>
</dbReference>
<evidence type="ECO:0000256" key="5">
    <source>
        <dbReference type="ARBA" id="ARBA00023242"/>
    </source>
</evidence>
<dbReference type="EMBL" id="HBUF01165467">
    <property type="protein sequence ID" value="CAG6651077.1"/>
    <property type="molecule type" value="Transcribed_RNA"/>
</dbReference>
<dbReference type="GO" id="GO:0001222">
    <property type="term" value="F:transcription corepressor binding"/>
    <property type="evidence" value="ECO:0007669"/>
    <property type="project" value="TreeGrafter"/>
</dbReference>
<comment type="subcellular location">
    <subcellularLocation>
        <location evidence="1">Nucleus</location>
    </subcellularLocation>
</comment>
<feature type="compositionally biased region" description="Basic and acidic residues" evidence="7">
    <location>
        <begin position="75"/>
        <end position="93"/>
    </location>
</feature>
<dbReference type="GO" id="GO:0005737">
    <property type="term" value="C:cytoplasm"/>
    <property type="evidence" value="ECO:0007669"/>
    <property type="project" value="TreeGrafter"/>
</dbReference>
<feature type="compositionally biased region" description="Basic and acidic residues" evidence="7">
    <location>
        <begin position="141"/>
        <end position="152"/>
    </location>
</feature>